<protein>
    <recommendedName>
        <fullName evidence="5">N-glycosylation protein EOS1</fullName>
    </recommendedName>
</protein>
<feature type="compositionally biased region" description="Polar residues" evidence="1">
    <location>
        <begin position="481"/>
        <end position="514"/>
    </location>
</feature>
<gene>
    <name evidence="3" type="ORF">FA14DRAFT_178451</name>
</gene>
<sequence length="945" mass="101934">MSSVSLTSAMAREGNPSQADSSGVSFGATSPTSSTGSSASTINAAGENTNIRDQESQNDLSNDPASSLSTSPIFDWRSRSVSAPASRSSSFAKNLDQLAFLNQSAHRFPVTLPSVPSSNGSHGTENTERGGPSPQNNMSSPTVNPQPIASSSRARTIASRSTPTSPHLSPALSSASAFSRSAGNPSLMSEGIPTRQTFADSRHSPAARARAALFSPGSGFTPAHDQSMTRPQNPTQRARTSAAESSNEATHSDHVTPSNGRARRQRARSTSATEAVNDQAEGRSRASSASAGSTSSPHTRPQRARAQSARTSPTLTSTHLSPNTASYNPNLQISTAFDQGPHRTNSVPHFAQYSPVIYSYGYRHCDSQGGLAPTATAFVPATPADLSTIGGYFALPPAMSAFPDPMSLSPREADESPPPYTPSETNLRAMNVQMHPQNAAMITNRSEHSSALSRSASGRRQPAAQRPVQDPEDEEEDDNALSFSTNARRNRSMHQGASQLATSTSNARSGQPVSVRSDDETETEVERGPESPSMRSNESLSSPVARHRVLEGEPLAKEEWNYIERLERPSKLRQFVLMYLVLPLRLLATVPGLIGTFWLMRNAFVVGWSSSMLWRKPIEGMQAQPSSLEFALSALYSMTTAYHAYSFTTLLLRRWLHYYSLLPSLIRLIALQALCWPLVRLTLYTMGPRNPLPAWIVISTTTACSDTIARWVVSNITDESDGLSNAAMGIGEGTGANGDLSAYNKGRYGRYGSGSRIGRSSIRSQSSTIRTKSRGGIGMAFWRAIMGAPPRQRSGRLSATLAAAEHGRPHGLVTESEAESDAESFMSPTLSRTRYINTSSSSINATRRLAELRRRRNGGEALSPQMDPASEGLTSAGEGEEDDELGDLPSTLDRTLAANAQHKNIERVGRIFHWDVAIRRNVLPIGILAYMTMWVLLIEDVRLRL</sequence>
<feature type="transmembrane region" description="Helical" evidence="2">
    <location>
        <begin position="921"/>
        <end position="938"/>
    </location>
</feature>
<proteinExistence type="predicted"/>
<dbReference type="GO" id="GO:0034599">
    <property type="term" value="P:cellular response to oxidative stress"/>
    <property type="evidence" value="ECO:0007669"/>
    <property type="project" value="InterPro"/>
</dbReference>
<feature type="compositionally biased region" description="Polar residues" evidence="1">
    <location>
        <begin position="133"/>
        <end position="145"/>
    </location>
</feature>
<feature type="region of interest" description="Disordered" evidence="1">
    <location>
        <begin position="858"/>
        <end position="889"/>
    </location>
</feature>
<dbReference type="GeneID" id="37022631"/>
<feature type="compositionally biased region" description="Low complexity" evidence="1">
    <location>
        <begin position="285"/>
        <end position="296"/>
    </location>
</feature>
<feature type="compositionally biased region" description="Low complexity" evidence="1">
    <location>
        <begin position="25"/>
        <end position="46"/>
    </location>
</feature>
<feature type="compositionally biased region" description="Low complexity" evidence="1">
    <location>
        <begin position="449"/>
        <end position="460"/>
    </location>
</feature>
<reference evidence="3 4" key="1">
    <citation type="journal article" date="2018" name="Mol. Biol. Evol.">
        <title>Broad Genomic Sampling Reveals a Smut Pathogenic Ancestry of the Fungal Clade Ustilaginomycotina.</title>
        <authorList>
            <person name="Kijpornyongpan T."/>
            <person name="Mondo S.J."/>
            <person name="Barry K."/>
            <person name="Sandor L."/>
            <person name="Lee J."/>
            <person name="Lipzen A."/>
            <person name="Pangilinan J."/>
            <person name="LaButti K."/>
            <person name="Hainaut M."/>
            <person name="Henrissat B."/>
            <person name="Grigoriev I.V."/>
            <person name="Spatafora J.W."/>
            <person name="Aime M.C."/>
        </authorList>
    </citation>
    <scope>NUCLEOTIDE SEQUENCE [LARGE SCALE GENOMIC DNA]</scope>
    <source>
        <strain evidence="3 4">MCA 3882</strain>
    </source>
</reference>
<feature type="compositionally biased region" description="Polar residues" evidence="1">
    <location>
        <begin position="325"/>
        <end position="340"/>
    </location>
</feature>
<keyword evidence="4" id="KW-1185">Reference proteome</keyword>
<keyword evidence="2" id="KW-1133">Transmembrane helix</keyword>
<feature type="region of interest" description="Disordered" evidence="1">
    <location>
        <begin position="404"/>
        <end position="425"/>
    </location>
</feature>
<feature type="compositionally biased region" description="Polar residues" evidence="1">
    <location>
        <begin position="56"/>
        <end position="72"/>
    </location>
</feature>
<keyword evidence="2" id="KW-0812">Transmembrane</keyword>
<feature type="region of interest" description="Disordered" evidence="1">
    <location>
        <begin position="1"/>
        <end position="89"/>
    </location>
</feature>
<evidence type="ECO:0000313" key="3">
    <source>
        <dbReference type="EMBL" id="PWN35070.1"/>
    </source>
</evidence>
<feature type="region of interest" description="Disordered" evidence="1">
    <location>
        <begin position="111"/>
        <end position="192"/>
    </location>
</feature>
<dbReference type="InterPro" id="IPR021100">
    <property type="entry name" value="N-glycosylation_EOS1"/>
</dbReference>
<evidence type="ECO:0000256" key="2">
    <source>
        <dbReference type="SAM" id="Phobius"/>
    </source>
</evidence>
<feature type="compositionally biased region" description="Acidic residues" evidence="1">
    <location>
        <begin position="470"/>
        <end position="479"/>
    </location>
</feature>
<feature type="compositionally biased region" description="Low complexity" evidence="1">
    <location>
        <begin position="79"/>
        <end position="89"/>
    </location>
</feature>
<feature type="compositionally biased region" description="Polar residues" evidence="1">
    <location>
        <begin position="114"/>
        <end position="124"/>
    </location>
</feature>
<name>A0A316VC68_9BASI</name>
<organism evidence="3 4">
    <name type="scientific">Meira miltonrushii</name>
    <dbReference type="NCBI Taxonomy" id="1280837"/>
    <lineage>
        <taxon>Eukaryota</taxon>
        <taxon>Fungi</taxon>
        <taxon>Dikarya</taxon>
        <taxon>Basidiomycota</taxon>
        <taxon>Ustilaginomycotina</taxon>
        <taxon>Exobasidiomycetes</taxon>
        <taxon>Exobasidiales</taxon>
        <taxon>Brachybasidiaceae</taxon>
        <taxon>Meira</taxon>
    </lineage>
</organism>
<feature type="compositionally biased region" description="Polar residues" evidence="1">
    <location>
        <begin position="224"/>
        <end position="259"/>
    </location>
</feature>
<feature type="compositionally biased region" description="Low complexity" evidence="1">
    <location>
        <begin position="311"/>
        <end position="324"/>
    </location>
</feature>
<dbReference type="Pfam" id="PF12326">
    <property type="entry name" value="EOS1"/>
    <property type="match status" value="1"/>
</dbReference>
<dbReference type="RefSeq" id="XP_025355372.1">
    <property type="nucleotide sequence ID" value="XM_025500850.1"/>
</dbReference>
<dbReference type="AlphaFoldDB" id="A0A316VC68"/>
<keyword evidence="2" id="KW-0472">Membrane</keyword>
<feature type="compositionally biased region" description="Polar residues" evidence="1">
    <location>
        <begin position="15"/>
        <end position="24"/>
    </location>
</feature>
<dbReference type="OrthoDB" id="2139606at2759"/>
<dbReference type="GO" id="GO:0006487">
    <property type="term" value="P:protein N-linked glycosylation"/>
    <property type="evidence" value="ECO:0007669"/>
    <property type="project" value="TreeGrafter"/>
</dbReference>
<evidence type="ECO:0000256" key="1">
    <source>
        <dbReference type="SAM" id="MobiDB-lite"/>
    </source>
</evidence>
<dbReference type="Proteomes" id="UP000245771">
    <property type="component" value="Unassembled WGS sequence"/>
</dbReference>
<feature type="compositionally biased region" description="Polar residues" evidence="1">
    <location>
        <begin position="533"/>
        <end position="542"/>
    </location>
</feature>
<accession>A0A316VC68</accession>
<dbReference type="STRING" id="1280837.A0A316VC68"/>
<evidence type="ECO:0000313" key="4">
    <source>
        <dbReference type="Proteomes" id="UP000245771"/>
    </source>
</evidence>
<dbReference type="InParanoid" id="A0A316VC68"/>
<feature type="region of interest" description="Disordered" evidence="1">
    <location>
        <begin position="444"/>
        <end position="546"/>
    </location>
</feature>
<dbReference type="PANTHER" id="PTHR28147">
    <property type="entry name" value="N-GLYCOSYLATION PROTEIN EOS1"/>
    <property type="match status" value="1"/>
</dbReference>
<dbReference type="PANTHER" id="PTHR28147:SF1">
    <property type="entry name" value="N-GLYCOSYLATION PROTEIN EOS1"/>
    <property type="match status" value="1"/>
</dbReference>
<dbReference type="EMBL" id="KZ819603">
    <property type="protein sequence ID" value="PWN35070.1"/>
    <property type="molecule type" value="Genomic_DNA"/>
</dbReference>
<feature type="region of interest" description="Disordered" evidence="1">
    <location>
        <begin position="215"/>
        <end position="340"/>
    </location>
</feature>
<feature type="compositionally biased region" description="Low complexity" evidence="1">
    <location>
        <begin position="147"/>
        <end position="182"/>
    </location>
</feature>
<evidence type="ECO:0008006" key="5">
    <source>
        <dbReference type="Google" id="ProtNLM"/>
    </source>
</evidence>
<dbReference type="GO" id="GO:0005789">
    <property type="term" value="C:endoplasmic reticulum membrane"/>
    <property type="evidence" value="ECO:0007669"/>
    <property type="project" value="InterPro"/>
</dbReference>